<comment type="caution">
    <text evidence="1">The sequence shown here is derived from an EMBL/GenBank/DDBJ whole genome shotgun (WGS) entry which is preliminary data.</text>
</comment>
<organism evidence="1 2">
    <name type="scientific">Candidatus Staskawiczbacteria bacterium RIFCSPHIGHO2_02_FULL_42_22</name>
    <dbReference type="NCBI Taxonomy" id="1802207"/>
    <lineage>
        <taxon>Bacteria</taxon>
        <taxon>Candidatus Staskawicziibacteriota</taxon>
    </lineage>
</organism>
<evidence type="ECO:0000313" key="2">
    <source>
        <dbReference type="Proteomes" id="UP000178820"/>
    </source>
</evidence>
<accession>A0A1G2I312</accession>
<gene>
    <name evidence="1" type="ORF">A3D44_00810</name>
</gene>
<dbReference type="AlphaFoldDB" id="A0A1G2I312"/>
<dbReference type="Proteomes" id="UP000178820">
    <property type="component" value="Unassembled WGS sequence"/>
</dbReference>
<reference evidence="1 2" key="1">
    <citation type="journal article" date="2016" name="Nat. Commun.">
        <title>Thousands of microbial genomes shed light on interconnected biogeochemical processes in an aquifer system.</title>
        <authorList>
            <person name="Anantharaman K."/>
            <person name="Brown C.T."/>
            <person name="Hug L.A."/>
            <person name="Sharon I."/>
            <person name="Castelle C.J."/>
            <person name="Probst A.J."/>
            <person name="Thomas B.C."/>
            <person name="Singh A."/>
            <person name="Wilkins M.J."/>
            <person name="Karaoz U."/>
            <person name="Brodie E.L."/>
            <person name="Williams K.H."/>
            <person name="Hubbard S.S."/>
            <person name="Banfield J.F."/>
        </authorList>
    </citation>
    <scope>NUCLEOTIDE SEQUENCE [LARGE SCALE GENOMIC DNA]</scope>
</reference>
<dbReference type="STRING" id="1802207.A3D44_00810"/>
<protein>
    <submittedName>
        <fullName evidence="1">Uncharacterized protein</fullName>
    </submittedName>
</protein>
<dbReference type="EMBL" id="MHOT01000013">
    <property type="protein sequence ID" value="OGZ69214.1"/>
    <property type="molecule type" value="Genomic_DNA"/>
</dbReference>
<sequence>MANKRMFNKTICRTDNFVAMPPTAQNLYFHLGLEADDDGFVTPQMVMKTLGSPEDDLKILVAKGYVIPFDKKVVVITHWKIHNKIAKDRYHRTIYQEEFKGLSRKQNVYNLFTKDRLALDENRLGVDQEKNLTAE</sequence>
<proteinExistence type="predicted"/>
<name>A0A1G2I312_9BACT</name>
<evidence type="ECO:0000313" key="1">
    <source>
        <dbReference type="EMBL" id="OGZ69214.1"/>
    </source>
</evidence>